<feature type="signal peptide" evidence="1">
    <location>
        <begin position="1"/>
        <end position="29"/>
    </location>
</feature>
<evidence type="ECO:0000256" key="1">
    <source>
        <dbReference type="SAM" id="SignalP"/>
    </source>
</evidence>
<keyword evidence="3" id="KW-1185">Reference proteome</keyword>
<keyword evidence="1" id="KW-0732">Signal</keyword>
<dbReference type="RefSeq" id="WP_272425998.1">
    <property type="nucleotide sequence ID" value="NZ_JAGTJJ010000117.1"/>
</dbReference>
<dbReference type="Proteomes" id="UP001151081">
    <property type="component" value="Unassembled WGS sequence"/>
</dbReference>
<comment type="caution">
    <text evidence="2">The sequence shown here is derived from an EMBL/GenBank/DDBJ whole genome shotgun (WGS) entry which is preliminary data.</text>
</comment>
<reference evidence="2 3" key="1">
    <citation type="submission" date="2021-04" db="EMBL/GenBank/DDBJ databases">
        <title>Genome analysis of Polyangium sp.</title>
        <authorList>
            <person name="Li Y."/>
            <person name="Wang J."/>
        </authorList>
    </citation>
    <scope>NUCLEOTIDE SEQUENCE [LARGE SCALE GENOMIC DNA]</scope>
    <source>
        <strain evidence="2 3">SDU14</strain>
    </source>
</reference>
<accession>A0A9X4AYA4</accession>
<gene>
    <name evidence="2" type="ORF">KEG57_54075</name>
</gene>
<evidence type="ECO:0000313" key="2">
    <source>
        <dbReference type="EMBL" id="MDC3989498.1"/>
    </source>
</evidence>
<evidence type="ECO:0000313" key="3">
    <source>
        <dbReference type="Proteomes" id="UP001151081"/>
    </source>
</evidence>
<feature type="chain" id="PRO_5040923384" description="Lipoprotein" evidence="1">
    <location>
        <begin position="30"/>
        <end position="166"/>
    </location>
</feature>
<organism evidence="2 3">
    <name type="scientific">Polyangium jinanense</name>
    <dbReference type="NCBI Taxonomy" id="2829994"/>
    <lineage>
        <taxon>Bacteria</taxon>
        <taxon>Pseudomonadati</taxon>
        <taxon>Myxococcota</taxon>
        <taxon>Polyangia</taxon>
        <taxon>Polyangiales</taxon>
        <taxon>Polyangiaceae</taxon>
        <taxon>Polyangium</taxon>
    </lineage>
</organism>
<evidence type="ECO:0008006" key="4">
    <source>
        <dbReference type="Google" id="ProtNLM"/>
    </source>
</evidence>
<dbReference type="EMBL" id="JAGTJJ010000117">
    <property type="protein sequence ID" value="MDC3989498.1"/>
    <property type="molecule type" value="Genomic_DNA"/>
</dbReference>
<dbReference type="PROSITE" id="PS51257">
    <property type="entry name" value="PROKAR_LIPOPROTEIN"/>
    <property type="match status" value="1"/>
</dbReference>
<sequence>MTRFPHAFLRSLRASGPSLVLCAALFAGCSEESDDTTTETTKTDPPTISLKSPAEGACVSIGETPDVRIPFVLEVKALFLRPPGSCGDTEACGHLELSANGKVVNRGSGTVVDFPMIGVADRYDTFNVEIVVVDDEGEPLQGGEGSVLRVTRTITTAPSCDTGGGA</sequence>
<dbReference type="AlphaFoldDB" id="A0A9X4AYA4"/>
<protein>
    <recommendedName>
        <fullName evidence="4">Lipoprotein</fullName>
    </recommendedName>
</protein>
<name>A0A9X4AYA4_9BACT</name>
<proteinExistence type="predicted"/>